<protein>
    <submittedName>
        <fullName evidence="1">Uncharacterized protein</fullName>
    </submittedName>
</protein>
<reference evidence="1 2" key="1">
    <citation type="submission" date="2017-06" db="EMBL/GenBank/DDBJ databases">
        <title>Genome sequencing of cyanobaciteial culture collection at National Institute for Environmental Studies (NIES).</title>
        <authorList>
            <person name="Hirose Y."/>
            <person name="Shimura Y."/>
            <person name="Fujisawa T."/>
            <person name="Nakamura Y."/>
            <person name="Kawachi M."/>
        </authorList>
    </citation>
    <scope>NUCLEOTIDE SEQUENCE [LARGE SCALE GENOMIC DNA]</scope>
    <source>
        <strain evidence="1 2">NIES-4072</strain>
    </source>
</reference>
<proteinExistence type="predicted"/>
<name>A0A2R5FGW4_NOSCO</name>
<dbReference type="EMBL" id="BDUD01000001">
    <property type="protein sequence ID" value="GBG17405.1"/>
    <property type="molecule type" value="Genomic_DNA"/>
</dbReference>
<gene>
    <name evidence="1" type="ORF">NIES4072_10610</name>
</gene>
<comment type="caution">
    <text evidence="1">The sequence shown here is derived from an EMBL/GenBank/DDBJ whole genome shotgun (WGS) entry which is preliminary data.</text>
</comment>
<sequence>MIGVSYSYFQVNRQAVGAQQCCALMSDVVQIHENYCNKILFISEFMVKGGDVRKAIAKDKKASQEKTV</sequence>
<evidence type="ECO:0000313" key="2">
    <source>
        <dbReference type="Proteomes" id="UP000245124"/>
    </source>
</evidence>
<keyword evidence="2" id="KW-1185">Reference proteome</keyword>
<dbReference type="RefSeq" id="WP_109007610.1">
    <property type="nucleotide sequence ID" value="NZ_BDUD01000001.1"/>
</dbReference>
<evidence type="ECO:0000313" key="1">
    <source>
        <dbReference type="EMBL" id="GBG17405.1"/>
    </source>
</evidence>
<dbReference type="Proteomes" id="UP000245124">
    <property type="component" value="Unassembled WGS sequence"/>
</dbReference>
<dbReference type="AlphaFoldDB" id="A0A2R5FGW4"/>
<organism evidence="1 2">
    <name type="scientific">Nostoc commune NIES-4072</name>
    <dbReference type="NCBI Taxonomy" id="2005467"/>
    <lineage>
        <taxon>Bacteria</taxon>
        <taxon>Bacillati</taxon>
        <taxon>Cyanobacteriota</taxon>
        <taxon>Cyanophyceae</taxon>
        <taxon>Nostocales</taxon>
        <taxon>Nostocaceae</taxon>
        <taxon>Nostoc</taxon>
    </lineage>
</organism>
<accession>A0A2R5FGW4</accession>